<dbReference type="Proteomes" id="UP000477722">
    <property type="component" value="Unassembled WGS sequence"/>
</dbReference>
<dbReference type="InterPro" id="IPR036388">
    <property type="entry name" value="WH-like_DNA-bd_sf"/>
</dbReference>
<gene>
    <name evidence="5" type="ORF">G5C65_29700</name>
</gene>
<keyword evidence="3" id="KW-0804">Transcription</keyword>
<comment type="caution">
    <text evidence="5">The sequence shown here is derived from an EMBL/GenBank/DDBJ whole genome shotgun (WGS) entry which is preliminary data.</text>
</comment>
<dbReference type="EMBL" id="JAAKZZ010000464">
    <property type="protein sequence ID" value="NGO72456.1"/>
    <property type="molecule type" value="Genomic_DNA"/>
</dbReference>
<evidence type="ECO:0000256" key="2">
    <source>
        <dbReference type="ARBA" id="ARBA00023125"/>
    </source>
</evidence>
<keyword evidence="6" id="KW-1185">Reference proteome</keyword>
<dbReference type="AlphaFoldDB" id="A0A6G4X4J9"/>
<organism evidence="5 6">
    <name type="scientific">Streptomyces boncukensis</name>
    <dbReference type="NCBI Taxonomy" id="2711219"/>
    <lineage>
        <taxon>Bacteria</taxon>
        <taxon>Bacillati</taxon>
        <taxon>Actinomycetota</taxon>
        <taxon>Actinomycetes</taxon>
        <taxon>Kitasatosporales</taxon>
        <taxon>Streptomycetaceae</taxon>
        <taxon>Streptomyces</taxon>
    </lineage>
</organism>
<dbReference type="InterPro" id="IPR011991">
    <property type="entry name" value="ArsR-like_HTH"/>
</dbReference>
<dbReference type="PANTHER" id="PTHR43132:SF8">
    <property type="entry name" value="HTH-TYPE TRANSCRIPTIONAL REGULATOR KMTR"/>
    <property type="match status" value="1"/>
</dbReference>
<evidence type="ECO:0000313" key="5">
    <source>
        <dbReference type="EMBL" id="NGO72456.1"/>
    </source>
</evidence>
<dbReference type="InterPro" id="IPR036390">
    <property type="entry name" value="WH_DNA-bd_sf"/>
</dbReference>
<feature type="domain" description="HTH arsR-type" evidence="4">
    <location>
        <begin position="247"/>
        <end position="318"/>
    </location>
</feature>
<dbReference type="Gene3D" id="1.10.10.10">
    <property type="entry name" value="Winged helix-like DNA-binding domain superfamily/Winged helix DNA-binding domain"/>
    <property type="match status" value="1"/>
</dbReference>
<keyword evidence="1" id="KW-0805">Transcription regulation</keyword>
<proteinExistence type="predicted"/>
<dbReference type="InterPro" id="IPR001845">
    <property type="entry name" value="HTH_ArsR_DNA-bd_dom"/>
</dbReference>
<dbReference type="SUPFAM" id="SSF46785">
    <property type="entry name" value="Winged helix' DNA-binding domain"/>
    <property type="match status" value="1"/>
</dbReference>
<dbReference type="CDD" id="cd00090">
    <property type="entry name" value="HTH_ARSR"/>
    <property type="match status" value="1"/>
</dbReference>
<evidence type="ECO:0000313" key="6">
    <source>
        <dbReference type="Proteomes" id="UP000477722"/>
    </source>
</evidence>
<evidence type="ECO:0000256" key="1">
    <source>
        <dbReference type="ARBA" id="ARBA00023015"/>
    </source>
</evidence>
<accession>A0A6G4X4J9</accession>
<sequence length="320" mass="35204">MLRLHFTAADLARTRVADGPDLLWETVLSLHRLRDQRLDPQLTGWSAQVRRQALDSLPLLLPLVPQRGYFPDFLTPPEGALGLEYGLDALLSTPQRQLRGQLELLYRSVHPTPWTRELADGKAAALRRLGDALRAYQRTAVGAWWQPIRGRVEADRTQRARTQWTRGTEALLSSLGPTIRWRAPVLEADYPVDRDLRLEGRGLLLIPSYFCHLRPIALADPELPPTLVYPARAPGPQPPAVAEATAPRLAPLLGHTRAAVLQALGSNCTTSELARRAGVSVSSASEHAAVLRRAGLISSSRERNAVHHALTPMGLALLEG</sequence>
<protein>
    <submittedName>
        <fullName evidence="5">Winged helix-turn-helix transcriptional regulator</fullName>
    </submittedName>
</protein>
<dbReference type="GO" id="GO:0003700">
    <property type="term" value="F:DNA-binding transcription factor activity"/>
    <property type="evidence" value="ECO:0007669"/>
    <property type="project" value="InterPro"/>
</dbReference>
<evidence type="ECO:0000256" key="3">
    <source>
        <dbReference type="ARBA" id="ARBA00023163"/>
    </source>
</evidence>
<reference evidence="5 6" key="1">
    <citation type="submission" date="2020-02" db="EMBL/GenBank/DDBJ databases">
        <title>Whole-genome analyses of novel actinobacteria.</title>
        <authorList>
            <person name="Sahin N."/>
            <person name="Tatar D."/>
        </authorList>
    </citation>
    <scope>NUCLEOTIDE SEQUENCE [LARGE SCALE GENOMIC DNA]</scope>
    <source>
        <strain evidence="5 6">SB3404</strain>
    </source>
</reference>
<dbReference type="Pfam" id="PF12840">
    <property type="entry name" value="HTH_20"/>
    <property type="match status" value="1"/>
</dbReference>
<keyword evidence="2" id="KW-0238">DNA-binding</keyword>
<dbReference type="GO" id="GO:0003677">
    <property type="term" value="F:DNA binding"/>
    <property type="evidence" value="ECO:0007669"/>
    <property type="project" value="UniProtKB-KW"/>
</dbReference>
<dbReference type="RefSeq" id="WP_165302141.1">
    <property type="nucleotide sequence ID" value="NZ_JAAKZZ010000464.1"/>
</dbReference>
<dbReference type="SMART" id="SM00418">
    <property type="entry name" value="HTH_ARSR"/>
    <property type="match status" value="1"/>
</dbReference>
<dbReference type="PANTHER" id="PTHR43132">
    <property type="entry name" value="ARSENICAL RESISTANCE OPERON REPRESSOR ARSR-RELATED"/>
    <property type="match status" value="1"/>
</dbReference>
<evidence type="ECO:0000259" key="4">
    <source>
        <dbReference type="SMART" id="SM00418"/>
    </source>
</evidence>
<dbReference type="InterPro" id="IPR051011">
    <property type="entry name" value="Metal_resp_trans_reg"/>
</dbReference>
<name>A0A6G4X4J9_9ACTN</name>